<accession>A0ABR2SMV1</accession>
<proteinExistence type="predicted"/>
<sequence>MVPSRETWKARATPYYLPNSLGIKTTFNLSPHFFLPSATQSFFIDKFLFSSTLISSLVSLVLLKHGLLKQKRIGDKRRRLAHLTPQAKATRGERILYIALPHNPPMRFPRPLARLTPQACLRRAF</sequence>
<reference evidence="2 3" key="1">
    <citation type="journal article" date="2024" name="G3 (Bethesda)">
        <title>Genome assembly of Hibiscus sabdariffa L. provides insights into metabolisms of medicinal natural products.</title>
        <authorList>
            <person name="Kim T."/>
        </authorList>
    </citation>
    <scope>NUCLEOTIDE SEQUENCE [LARGE SCALE GENOMIC DNA]</scope>
    <source>
        <strain evidence="2">TK-2024</strain>
        <tissue evidence="2">Old leaves</tissue>
    </source>
</reference>
<keyword evidence="1" id="KW-0812">Transmembrane</keyword>
<keyword evidence="1" id="KW-0472">Membrane</keyword>
<keyword evidence="1" id="KW-1133">Transmembrane helix</keyword>
<organism evidence="2 3">
    <name type="scientific">Hibiscus sabdariffa</name>
    <name type="common">roselle</name>
    <dbReference type="NCBI Taxonomy" id="183260"/>
    <lineage>
        <taxon>Eukaryota</taxon>
        <taxon>Viridiplantae</taxon>
        <taxon>Streptophyta</taxon>
        <taxon>Embryophyta</taxon>
        <taxon>Tracheophyta</taxon>
        <taxon>Spermatophyta</taxon>
        <taxon>Magnoliopsida</taxon>
        <taxon>eudicotyledons</taxon>
        <taxon>Gunneridae</taxon>
        <taxon>Pentapetalae</taxon>
        <taxon>rosids</taxon>
        <taxon>malvids</taxon>
        <taxon>Malvales</taxon>
        <taxon>Malvaceae</taxon>
        <taxon>Malvoideae</taxon>
        <taxon>Hibiscus</taxon>
    </lineage>
</organism>
<dbReference type="EMBL" id="JBBPBN010000013">
    <property type="protein sequence ID" value="KAK9026577.1"/>
    <property type="molecule type" value="Genomic_DNA"/>
</dbReference>
<keyword evidence="3" id="KW-1185">Reference proteome</keyword>
<evidence type="ECO:0000313" key="3">
    <source>
        <dbReference type="Proteomes" id="UP001396334"/>
    </source>
</evidence>
<feature type="transmembrane region" description="Helical" evidence="1">
    <location>
        <begin position="47"/>
        <end position="68"/>
    </location>
</feature>
<evidence type="ECO:0000313" key="2">
    <source>
        <dbReference type="EMBL" id="KAK9026577.1"/>
    </source>
</evidence>
<name>A0ABR2SMV1_9ROSI</name>
<evidence type="ECO:0000256" key="1">
    <source>
        <dbReference type="SAM" id="Phobius"/>
    </source>
</evidence>
<dbReference type="Proteomes" id="UP001396334">
    <property type="component" value="Unassembled WGS sequence"/>
</dbReference>
<gene>
    <name evidence="2" type="ORF">V6N11_039412</name>
</gene>
<protein>
    <submittedName>
        <fullName evidence="2">Uncharacterized protein</fullName>
    </submittedName>
</protein>
<comment type="caution">
    <text evidence="2">The sequence shown here is derived from an EMBL/GenBank/DDBJ whole genome shotgun (WGS) entry which is preliminary data.</text>
</comment>